<evidence type="ECO:0000259" key="1">
    <source>
        <dbReference type="SMART" id="SM00481"/>
    </source>
</evidence>
<feature type="domain" description="Polymerase/histidinol phosphatase N-terminal" evidence="1">
    <location>
        <begin position="3"/>
        <end position="68"/>
    </location>
</feature>
<dbReference type="GO" id="GO:0004534">
    <property type="term" value="F:5'-3' RNA exonuclease activity"/>
    <property type="evidence" value="ECO:0007669"/>
    <property type="project" value="TreeGrafter"/>
</dbReference>
<dbReference type="InterPro" id="IPR003141">
    <property type="entry name" value="Pol/His_phosphatase_N"/>
</dbReference>
<organism evidence="2 3">
    <name type="scientific">Candidatus Avichristensenella intestinipullorum</name>
    <dbReference type="NCBI Taxonomy" id="2840693"/>
    <lineage>
        <taxon>Bacteria</taxon>
        <taxon>Bacillati</taxon>
        <taxon>Bacillota</taxon>
        <taxon>Clostridia</taxon>
        <taxon>Candidatus Avichristensenella</taxon>
    </lineage>
</organism>
<name>A0A9D0YUK9_9FIRM</name>
<dbReference type="CDD" id="cd07438">
    <property type="entry name" value="PHP_HisPPase_AMP"/>
    <property type="match status" value="1"/>
</dbReference>
<dbReference type="InterPro" id="IPR004013">
    <property type="entry name" value="PHP_dom"/>
</dbReference>
<dbReference type="Proteomes" id="UP000886819">
    <property type="component" value="Unassembled WGS sequence"/>
</dbReference>
<evidence type="ECO:0000313" key="3">
    <source>
        <dbReference type="Proteomes" id="UP000886819"/>
    </source>
</evidence>
<dbReference type="InterPro" id="IPR052018">
    <property type="entry name" value="PHP_domain"/>
</dbReference>
<gene>
    <name evidence="2" type="ORF">IAA66_01640</name>
</gene>
<evidence type="ECO:0000313" key="2">
    <source>
        <dbReference type="EMBL" id="HIQ62273.1"/>
    </source>
</evidence>
<dbReference type="AlphaFoldDB" id="A0A9D0YUK9"/>
<proteinExistence type="predicted"/>
<reference evidence="2" key="2">
    <citation type="journal article" date="2021" name="PeerJ">
        <title>Extensive microbial diversity within the chicken gut microbiome revealed by metagenomics and culture.</title>
        <authorList>
            <person name="Gilroy R."/>
            <person name="Ravi A."/>
            <person name="Getino M."/>
            <person name="Pursley I."/>
            <person name="Horton D.L."/>
            <person name="Alikhan N.F."/>
            <person name="Baker D."/>
            <person name="Gharbi K."/>
            <person name="Hall N."/>
            <person name="Watson M."/>
            <person name="Adriaenssens E.M."/>
            <person name="Foster-Nyarko E."/>
            <person name="Jarju S."/>
            <person name="Secka A."/>
            <person name="Antonio M."/>
            <person name="Oren A."/>
            <person name="Chaudhuri R.R."/>
            <person name="La Ragione R."/>
            <person name="Hildebrand F."/>
            <person name="Pallen M.J."/>
        </authorList>
    </citation>
    <scope>NUCLEOTIDE SEQUENCE</scope>
    <source>
        <strain evidence="2">ChiHile30-977</strain>
    </source>
</reference>
<dbReference type="Gene3D" id="1.10.150.650">
    <property type="match status" value="1"/>
</dbReference>
<sequence length="284" mass="31119">MRADLHLHTTASDGLLTPARMVREARLAGMNIIAITDHDTVSGVREALDAGVREGVRVLPGLELSVGGEEEIHLLAYGVRPEHPGLLALLEGLLVRRQARMEEMLRRLEALGMPVPREEACAPDSPFMGRMNLARAMTARSYCASPAEAFSRWLNAGRPAYVPKEPIGVPEGVRRLRALGAVVCLAHPGRLRMEESALLARLPGWTEAGLEGMEAYHPSHRDPERYARMARRHGLLVTGGSDCHGRRGERSWIGEATAGWHSAQEDVAALQSRMTERITKAESP</sequence>
<comment type="caution">
    <text evidence="2">The sequence shown here is derived from an EMBL/GenBank/DDBJ whole genome shotgun (WGS) entry which is preliminary data.</text>
</comment>
<dbReference type="InterPro" id="IPR016195">
    <property type="entry name" value="Pol/histidinol_Pase-like"/>
</dbReference>
<dbReference type="GO" id="GO:0035312">
    <property type="term" value="F:5'-3' DNA exonuclease activity"/>
    <property type="evidence" value="ECO:0007669"/>
    <property type="project" value="TreeGrafter"/>
</dbReference>
<dbReference type="PANTHER" id="PTHR42924:SF3">
    <property type="entry name" value="POLYMERASE_HISTIDINOL PHOSPHATASE N-TERMINAL DOMAIN-CONTAINING PROTEIN"/>
    <property type="match status" value="1"/>
</dbReference>
<dbReference type="Pfam" id="PF02811">
    <property type="entry name" value="PHP"/>
    <property type="match status" value="1"/>
</dbReference>
<dbReference type="Gene3D" id="3.20.20.140">
    <property type="entry name" value="Metal-dependent hydrolases"/>
    <property type="match status" value="1"/>
</dbReference>
<dbReference type="EMBL" id="DVFI01000024">
    <property type="protein sequence ID" value="HIQ62273.1"/>
    <property type="molecule type" value="Genomic_DNA"/>
</dbReference>
<dbReference type="SUPFAM" id="SSF89550">
    <property type="entry name" value="PHP domain-like"/>
    <property type="match status" value="1"/>
</dbReference>
<dbReference type="PANTHER" id="PTHR42924">
    <property type="entry name" value="EXONUCLEASE"/>
    <property type="match status" value="1"/>
</dbReference>
<dbReference type="SMART" id="SM00481">
    <property type="entry name" value="POLIIIAc"/>
    <property type="match status" value="1"/>
</dbReference>
<protein>
    <submittedName>
        <fullName evidence="2">PHP domain-containing protein</fullName>
    </submittedName>
</protein>
<reference evidence="2" key="1">
    <citation type="submission" date="2020-10" db="EMBL/GenBank/DDBJ databases">
        <authorList>
            <person name="Gilroy R."/>
        </authorList>
    </citation>
    <scope>NUCLEOTIDE SEQUENCE</scope>
    <source>
        <strain evidence="2">ChiHile30-977</strain>
    </source>
</reference>
<accession>A0A9D0YUK9</accession>